<name>D9XBD2_STRVT</name>
<feature type="region of interest" description="Disordered" evidence="1">
    <location>
        <begin position="1"/>
        <end position="24"/>
    </location>
</feature>
<evidence type="ECO:0000256" key="1">
    <source>
        <dbReference type="SAM" id="MobiDB-lite"/>
    </source>
</evidence>
<reference evidence="3" key="1">
    <citation type="submission" date="2009-02" db="EMBL/GenBank/DDBJ databases">
        <title>Annotation of Streptomyces viridochromogenes strain DSM 40736.</title>
        <authorList>
            <consortium name="The Broad Institute Genome Sequencing Platform"/>
            <consortium name="Broad Institute Microbial Sequencing Center"/>
            <person name="Fischbach M."/>
            <person name="Godfrey P."/>
            <person name="Ward D."/>
            <person name="Young S."/>
            <person name="Zeng Q."/>
            <person name="Koehrsen M."/>
            <person name="Alvarado L."/>
            <person name="Berlin A.M."/>
            <person name="Bochicchio J."/>
            <person name="Borenstein D."/>
            <person name="Chapman S.B."/>
            <person name="Chen Z."/>
            <person name="Engels R."/>
            <person name="Freedman E."/>
            <person name="Gellesch M."/>
            <person name="Goldberg J."/>
            <person name="Griggs A."/>
            <person name="Gujja S."/>
            <person name="Heilman E.R."/>
            <person name="Heiman D.I."/>
            <person name="Hepburn T.A."/>
            <person name="Howarth C."/>
            <person name="Jen D."/>
            <person name="Larson L."/>
            <person name="Lewis B."/>
            <person name="Mehta T."/>
            <person name="Park D."/>
            <person name="Pearson M."/>
            <person name="Richards J."/>
            <person name="Roberts A."/>
            <person name="Saif S."/>
            <person name="Shea T.D."/>
            <person name="Shenoy N."/>
            <person name="Sisk P."/>
            <person name="Stolte C."/>
            <person name="Sykes S.N."/>
            <person name="Thomson T."/>
            <person name="Walk T."/>
            <person name="White J."/>
            <person name="Yandava C."/>
            <person name="Straight P."/>
            <person name="Clardy J."/>
            <person name="Hung D."/>
            <person name="Kolter R."/>
            <person name="Mekalanos J."/>
            <person name="Walker S."/>
            <person name="Walsh C.T."/>
            <person name="Wieland-Brown L.C."/>
            <person name="Haas B."/>
            <person name="Nusbaum C."/>
            <person name="Birren B."/>
        </authorList>
    </citation>
    <scope>NUCLEOTIDE SEQUENCE [LARGE SCALE GENOMIC DNA]</scope>
    <source>
        <strain evidence="3">DSM 40736 / JCM 4977 / BCRC 1201 / Tue 494</strain>
    </source>
</reference>
<dbReference type="AlphaFoldDB" id="D9XBD2"/>
<dbReference type="Proteomes" id="UP000004184">
    <property type="component" value="Unassembled WGS sequence"/>
</dbReference>
<organism evidence="2 3">
    <name type="scientific">Streptomyces viridochromogenes (strain DSM 40736 / JCM 4977 / BCRC 1201 / Tue 494)</name>
    <dbReference type="NCBI Taxonomy" id="591159"/>
    <lineage>
        <taxon>Bacteria</taxon>
        <taxon>Bacillati</taxon>
        <taxon>Actinomycetota</taxon>
        <taxon>Actinomycetes</taxon>
        <taxon>Kitasatosporales</taxon>
        <taxon>Streptomycetaceae</taxon>
        <taxon>Streptomyces</taxon>
    </lineage>
</organism>
<keyword evidence="3" id="KW-1185">Reference proteome</keyword>
<sequence length="109" mass="11993">MPRNASGEAKRARQVHSGNGGKPIHLFHWYEDGGAPDFPRRPTGQRLADRLVVLPSDLVGLLRRVRRSGTNSDACAPRPPRTARKPGADATGPRWEVCCSLRSGELRGW</sequence>
<dbReference type="STRING" id="591159.SSQG_04991"/>
<gene>
    <name evidence="2" type="ORF">SSQG_04991</name>
</gene>
<dbReference type="EMBL" id="GG657757">
    <property type="protein sequence ID" value="EFL34474.1"/>
    <property type="molecule type" value="Genomic_DNA"/>
</dbReference>
<evidence type="ECO:0000313" key="3">
    <source>
        <dbReference type="Proteomes" id="UP000004184"/>
    </source>
</evidence>
<evidence type="ECO:0000313" key="2">
    <source>
        <dbReference type="EMBL" id="EFL34474.1"/>
    </source>
</evidence>
<proteinExistence type="predicted"/>
<accession>D9XBD2</accession>
<dbReference type="HOGENOM" id="CLU_2182589_0_0_11"/>
<protein>
    <submittedName>
        <fullName evidence="2">Predicted protein</fullName>
    </submittedName>
</protein>
<feature type="region of interest" description="Disordered" evidence="1">
    <location>
        <begin position="68"/>
        <end position="94"/>
    </location>
</feature>